<keyword evidence="9" id="KW-1185">Reference proteome</keyword>
<reference evidence="8 9" key="1">
    <citation type="submission" date="2024-05" db="EMBL/GenBank/DDBJ databases">
        <title>Long read based assembly of the Candida bracarensis genome reveals expanded adhesin content.</title>
        <authorList>
            <person name="Marcet-Houben M."/>
            <person name="Ksiezopolska E."/>
            <person name="Gabaldon T."/>
        </authorList>
    </citation>
    <scope>NUCLEOTIDE SEQUENCE [LARGE SCALE GENOMIC DNA]</scope>
    <source>
        <strain evidence="8 9">CBM6</strain>
    </source>
</reference>
<keyword evidence="4 7" id="KW-1133">Transmembrane helix</keyword>
<comment type="similarity">
    <text evidence="2">Belongs to the multi antimicrobial extrusion (MATE) (TC 2.A.66.1) family.</text>
</comment>
<dbReference type="EMBL" id="JBEVYD010000005">
    <property type="protein sequence ID" value="KAL3232737.1"/>
    <property type="molecule type" value="Genomic_DNA"/>
</dbReference>
<dbReference type="InterPro" id="IPR045069">
    <property type="entry name" value="MATE_euk"/>
</dbReference>
<accession>A0ABR4NVJ1</accession>
<feature type="transmembrane region" description="Helical" evidence="7">
    <location>
        <begin position="630"/>
        <end position="651"/>
    </location>
</feature>
<feature type="transmembrane region" description="Helical" evidence="7">
    <location>
        <begin position="311"/>
        <end position="329"/>
    </location>
</feature>
<dbReference type="PANTHER" id="PTHR11206">
    <property type="entry name" value="MULTIDRUG RESISTANCE PROTEIN"/>
    <property type="match status" value="1"/>
</dbReference>
<organism evidence="8 9">
    <name type="scientific">Nakaseomyces bracarensis</name>
    <dbReference type="NCBI Taxonomy" id="273131"/>
    <lineage>
        <taxon>Eukaryota</taxon>
        <taxon>Fungi</taxon>
        <taxon>Dikarya</taxon>
        <taxon>Ascomycota</taxon>
        <taxon>Saccharomycotina</taxon>
        <taxon>Saccharomycetes</taxon>
        <taxon>Saccharomycetales</taxon>
        <taxon>Saccharomycetaceae</taxon>
        <taxon>Nakaseomyces</taxon>
    </lineage>
</organism>
<keyword evidence="5 7" id="KW-0472">Membrane</keyword>
<keyword evidence="3 7" id="KW-0812">Transmembrane</keyword>
<feature type="transmembrane region" description="Helical" evidence="7">
    <location>
        <begin position="604"/>
        <end position="624"/>
    </location>
</feature>
<dbReference type="NCBIfam" id="TIGR00797">
    <property type="entry name" value="matE"/>
    <property type="match status" value="1"/>
</dbReference>
<dbReference type="CDD" id="cd13132">
    <property type="entry name" value="MATE_eukaryotic"/>
    <property type="match status" value="1"/>
</dbReference>
<comment type="subcellular location">
    <subcellularLocation>
        <location evidence="1">Membrane</location>
        <topology evidence="1">Multi-pass membrane protein</topology>
    </subcellularLocation>
</comment>
<feature type="transmembrane region" description="Helical" evidence="7">
    <location>
        <begin position="263"/>
        <end position="281"/>
    </location>
</feature>
<comment type="caution">
    <text evidence="8">The sequence shown here is derived from an EMBL/GenBank/DDBJ whole genome shotgun (WGS) entry which is preliminary data.</text>
</comment>
<feature type="transmembrane region" description="Helical" evidence="7">
    <location>
        <begin position="530"/>
        <end position="551"/>
    </location>
</feature>
<evidence type="ECO:0000256" key="6">
    <source>
        <dbReference type="SAM" id="MobiDB-lite"/>
    </source>
</evidence>
<feature type="transmembrane region" description="Helical" evidence="7">
    <location>
        <begin position="341"/>
        <end position="363"/>
    </location>
</feature>
<evidence type="ECO:0000256" key="5">
    <source>
        <dbReference type="ARBA" id="ARBA00023136"/>
    </source>
</evidence>
<feature type="transmembrane region" description="Helical" evidence="7">
    <location>
        <begin position="230"/>
        <end position="251"/>
    </location>
</feature>
<gene>
    <name evidence="8" type="ORF">RNJ44_04653</name>
</gene>
<evidence type="ECO:0000256" key="1">
    <source>
        <dbReference type="ARBA" id="ARBA00004141"/>
    </source>
</evidence>
<evidence type="ECO:0000256" key="2">
    <source>
        <dbReference type="ARBA" id="ARBA00010199"/>
    </source>
</evidence>
<evidence type="ECO:0000256" key="7">
    <source>
        <dbReference type="SAM" id="Phobius"/>
    </source>
</evidence>
<feature type="transmembrane region" description="Helical" evidence="7">
    <location>
        <begin position="490"/>
        <end position="509"/>
    </location>
</feature>
<feature type="transmembrane region" description="Helical" evidence="7">
    <location>
        <begin position="403"/>
        <end position="431"/>
    </location>
</feature>
<feature type="compositionally biased region" description="Acidic residues" evidence="6">
    <location>
        <begin position="673"/>
        <end position="690"/>
    </location>
</feature>
<feature type="region of interest" description="Disordered" evidence="6">
    <location>
        <begin position="673"/>
        <end position="698"/>
    </location>
</feature>
<evidence type="ECO:0000256" key="3">
    <source>
        <dbReference type="ARBA" id="ARBA00022692"/>
    </source>
</evidence>
<feature type="transmembrane region" description="Helical" evidence="7">
    <location>
        <begin position="375"/>
        <end position="397"/>
    </location>
</feature>
<evidence type="ECO:0000313" key="9">
    <source>
        <dbReference type="Proteomes" id="UP001623330"/>
    </source>
</evidence>
<protein>
    <submittedName>
        <fullName evidence="8">Transporter</fullName>
    </submittedName>
</protein>
<proteinExistence type="inferred from homology"/>
<dbReference type="Pfam" id="PF01554">
    <property type="entry name" value="MatE"/>
    <property type="match status" value="2"/>
</dbReference>
<evidence type="ECO:0000256" key="4">
    <source>
        <dbReference type="ARBA" id="ARBA00022989"/>
    </source>
</evidence>
<evidence type="ECO:0000313" key="8">
    <source>
        <dbReference type="EMBL" id="KAL3232737.1"/>
    </source>
</evidence>
<sequence length="698" mass="78393">MAGIFSKTLSEVHPTLLTGGMGITNTHRRISLGFFPPNRKNPLVRKYRRKRTTPNNNDQRSFQSLVDDFGSSVHEPSQFLNYIEEEQEDLYYDDMDGGELSRTVSLPSLVSETPALSPPDTDWIIQEHERRYSSVYNSDNENDDNDELISTRNSVNNHGEMDYGNFMNRVKAQKQVYESIAKQKGRRRPSLISVTSRGTIPTIYQDLSGSETGGFQKLPDKITFKEEARVLYSFSFPLIFTFLLEQIFPMVCSLTVGHLGKNQLAAVSLASMTSNITLAIFEGIATSLDTLCPQAYGSGRYYSVGVHLQRCIMLSFVIFIPFALFWWFSEPILLLVVPEKELIALTSQFLRVLILGAPAYILFENLKRFLQAQGIFDAGIYVLAFCAPLNVLVSYILVWNKYIGVGFIGSAIAVVLNFWLMFILLLLYTIYIDGKKCWGGFSKKAFTHWKDLGHLAFSGIIMLEAEELSYELLTLFSAYFGTSYLAAQSAVSTMAALLYMVPFAIGISASTRIANFIGAKRTDLAHNSSIVGLAFSFGAGLFNCCLLIFGRHRIARVYSREEEVIELISDLLRLVGVVQIFDALNAVAGSCLRGQGMQSLGSIVNLLGYYLFGIPLALFLGWFFDWKLYGLWVGIGSAMLAIGLIEAYYVLYPNWEKILNYAEILKETEDDEDLDDDSYFTDSDDDENDVNENTALLR</sequence>
<name>A0ABR4NVJ1_9SACH</name>
<dbReference type="Proteomes" id="UP001623330">
    <property type="component" value="Unassembled WGS sequence"/>
</dbReference>
<dbReference type="InterPro" id="IPR002528">
    <property type="entry name" value="MATE_fam"/>
</dbReference>